<dbReference type="AlphaFoldDB" id="A0A9N7ZEM1"/>
<accession>A0A9N7ZEM1</accession>
<gene>
    <name evidence="2" type="ORF">PLEPLA_LOCUS46910</name>
</gene>
<keyword evidence="1" id="KW-0812">Transmembrane</keyword>
<protein>
    <submittedName>
        <fullName evidence="2">Uncharacterized protein</fullName>
    </submittedName>
</protein>
<evidence type="ECO:0000313" key="2">
    <source>
        <dbReference type="EMBL" id="CAB1459074.1"/>
    </source>
</evidence>
<reference evidence="2" key="1">
    <citation type="submission" date="2020-03" db="EMBL/GenBank/DDBJ databases">
        <authorList>
            <person name="Weist P."/>
        </authorList>
    </citation>
    <scope>NUCLEOTIDE SEQUENCE</scope>
</reference>
<keyword evidence="1" id="KW-0472">Membrane</keyword>
<proteinExistence type="predicted"/>
<sequence length="151" mass="16832">MDTEQGPNGATSPGIFVTMARSHQQQFQLRPNEHLLRLHCSERFAERTLQSRAAPSRAALQMRREKPRLFHHAALASAAAKSLIVRGALGLGRERTGTSGISGEHLLAAPHPERDRGLELPCLHSCLFICLVTLLFLTSPLRIPWIMRKLK</sequence>
<keyword evidence="1" id="KW-1133">Transmembrane helix</keyword>
<feature type="transmembrane region" description="Helical" evidence="1">
    <location>
        <begin position="122"/>
        <end position="141"/>
    </location>
</feature>
<dbReference type="EMBL" id="CADEAL010004416">
    <property type="protein sequence ID" value="CAB1459074.1"/>
    <property type="molecule type" value="Genomic_DNA"/>
</dbReference>
<keyword evidence="3" id="KW-1185">Reference proteome</keyword>
<comment type="caution">
    <text evidence="2">The sequence shown here is derived from an EMBL/GenBank/DDBJ whole genome shotgun (WGS) entry which is preliminary data.</text>
</comment>
<name>A0A9N7ZEM1_PLEPL</name>
<organism evidence="2 3">
    <name type="scientific">Pleuronectes platessa</name>
    <name type="common">European plaice</name>
    <dbReference type="NCBI Taxonomy" id="8262"/>
    <lineage>
        <taxon>Eukaryota</taxon>
        <taxon>Metazoa</taxon>
        <taxon>Chordata</taxon>
        <taxon>Craniata</taxon>
        <taxon>Vertebrata</taxon>
        <taxon>Euteleostomi</taxon>
        <taxon>Actinopterygii</taxon>
        <taxon>Neopterygii</taxon>
        <taxon>Teleostei</taxon>
        <taxon>Neoteleostei</taxon>
        <taxon>Acanthomorphata</taxon>
        <taxon>Carangaria</taxon>
        <taxon>Pleuronectiformes</taxon>
        <taxon>Pleuronectoidei</taxon>
        <taxon>Pleuronectidae</taxon>
        <taxon>Pleuronectes</taxon>
    </lineage>
</organism>
<evidence type="ECO:0000256" key="1">
    <source>
        <dbReference type="SAM" id="Phobius"/>
    </source>
</evidence>
<dbReference type="Proteomes" id="UP001153269">
    <property type="component" value="Unassembled WGS sequence"/>
</dbReference>
<evidence type="ECO:0000313" key="3">
    <source>
        <dbReference type="Proteomes" id="UP001153269"/>
    </source>
</evidence>